<dbReference type="SUPFAM" id="SSF52833">
    <property type="entry name" value="Thioredoxin-like"/>
    <property type="match status" value="1"/>
</dbReference>
<comment type="caution">
    <text evidence="2">The sequence shown here is derived from an EMBL/GenBank/DDBJ whole genome shotgun (WGS) entry which is preliminary data.</text>
</comment>
<accession>A0ABX2EPP2</accession>
<organism evidence="2 3">
    <name type="scientific">Pseudaquabacterium terrae</name>
    <dbReference type="NCBI Taxonomy" id="2732868"/>
    <lineage>
        <taxon>Bacteria</taxon>
        <taxon>Pseudomonadati</taxon>
        <taxon>Pseudomonadota</taxon>
        <taxon>Betaproteobacteria</taxon>
        <taxon>Burkholderiales</taxon>
        <taxon>Sphaerotilaceae</taxon>
        <taxon>Pseudaquabacterium</taxon>
    </lineage>
</organism>
<dbReference type="EMBL" id="JABRWJ010000009">
    <property type="protein sequence ID" value="NRF70611.1"/>
    <property type="molecule type" value="Genomic_DNA"/>
</dbReference>
<evidence type="ECO:0000259" key="1">
    <source>
        <dbReference type="Pfam" id="PF00085"/>
    </source>
</evidence>
<dbReference type="Proteomes" id="UP000737171">
    <property type="component" value="Unassembled WGS sequence"/>
</dbReference>
<evidence type="ECO:0000313" key="3">
    <source>
        <dbReference type="Proteomes" id="UP000737171"/>
    </source>
</evidence>
<name>A0ABX2EPP2_9BURK</name>
<proteinExistence type="predicted"/>
<dbReference type="Pfam" id="PF00085">
    <property type="entry name" value="Thioredoxin"/>
    <property type="match status" value="1"/>
</dbReference>
<reference evidence="2 3" key="1">
    <citation type="submission" date="2020-05" db="EMBL/GenBank/DDBJ databases">
        <title>Aquincola sp. isolate from soil.</title>
        <authorList>
            <person name="Han J."/>
            <person name="Kim D.-U."/>
        </authorList>
    </citation>
    <scope>NUCLEOTIDE SEQUENCE [LARGE SCALE GENOMIC DNA]</scope>
    <source>
        <strain evidence="2 3">S2</strain>
    </source>
</reference>
<keyword evidence="3" id="KW-1185">Reference proteome</keyword>
<evidence type="ECO:0000313" key="2">
    <source>
        <dbReference type="EMBL" id="NRF70611.1"/>
    </source>
</evidence>
<gene>
    <name evidence="2" type="ORF">HLB44_26765</name>
</gene>
<feature type="domain" description="Thioredoxin" evidence="1">
    <location>
        <begin position="17"/>
        <end position="94"/>
    </location>
</feature>
<sequence>MSAYAFRIVETLGELEALRAESTPVLLSAYGDGCGICLCPAAEDAIAAAHGANLVLIKMSVDDVPELDEQLGIDTIPTLLLFRKNRARRKFHSNPDVNGANVVQWLDDALEQPKDLPSTAG</sequence>
<dbReference type="CDD" id="cd02947">
    <property type="entry name" value="TRX_family"/>
    <property type="match status" value="1"/>
</dbReference>
<protein>
    <submittedName>
        <fullName evidence="2">Thioredoxin family protein</fullName>
    </submittedName>
</protein>
<dbReference type="InterPro" id="IPR013766">
    <property type="entry name" value="Thioredoxin_domain"/>
</dbReference>
<dbReference type="RefSeq" id="WP_173130107.1">
    <property type="nucleotide sequence ID" value="NZ_JABRWJ010000009.1"/>
</dbReference>
<dbReference type="Gene3D" id="3.40.30.10">
    <property type="entry name" value="Glutaredoxin"/>
    <property type="match status" value="1"/>
</dbReference>
<dbReference type="InterPro" id="IPR036249">
    <property type="entry name" value="Thioredoxin-like_sf"/>
</dbReference>